<sequence>KASKNFSKALKDYGNGKGLETTYVMCMQTSSQFYENHADVLGKLNKLVQKDFDLLQKLWDKYSKKATKDEKAHNDYVGDLDRQIKKIGKDYEKKTKRDNQSALESYDKYMMSMTTVGSEISRAKTEYTNEVIKREKKTHSVVSQAVCRLTEGFFASFNDSLKKCGPCITKMKEWAPFANEDMPPPQSLDDFLEDQVSYPKYTSSEKIFESLAAISEKQIAAMNYSSSESTLPEPTLPIIDDDPDSNIPTRYVQMPSKISRTNTPETSKPISVKPSTLSSETITPFSRQITQNYNNINNKSSPSSTSSSTLSQPSNNKSSTSNLISNFSIGIHANDDPFLRDEKVVEIKTAELFTENRVEKAVFKPNIIKVKTEEKPIVKATSFNDDNDDSEVKETSFNSYSEIKETSINRDREVKEISFNHDNEVKETSFNRDNEVKETSFNRDNEVKETISFNRDNEVKETTSFNRDNKVKETTSFNSDNEARETTSFNSDNEVKETLFNRDNEVKDTIPFNRDSEVNETTLFNRDNE</sequence>
<proteinExistence type="predicted"/>
<name>A0ACA9RGK6_9GLOM</name>
<gene>
    <name evidence="1" type="ORF">RPERSI_LOCUS19371</name>
</gene>
<accession>A0ACA9RGK6</accession>
<dbReference type="Proteomes" id="UP000789920">
    <property type="component" value="Unassembled WGS sequence"/>
</dbReference>
<comment type="caution">
    <text evidence="1">The sequence shown here is derived from an EMBL/GenBank/DDBJ whole genome shotgun (WGS) entry which is preliminary data.</text>
</comment>
<organism evidence="1 2">
    <name type="scientific">Racocetra persica</name>
    <dbReference type="NCBI Taxonomy" id="160502"/>
    <lineage>
        <taxon>Eukaryota</taxon>
        <taxon>Fungi</taxon>
        <taxon>Fungi incertae sedis</taxon>
        <taxon>Mucoromycota</taxon>
        <taxon>Glomeromycotina</taxon>
        <taxon>Glomeromycetes</taxon>
        <taxon>Diversisporales</taxon>
        <taxon>Gigasporaceae</taxon>
        <taxon>Racocetra</taxon>
    </lineage>
</organism>
<keyword evidence="2" id="KW-1185">Reference proteome</keyword>
<protein>
    <submittedName>
        <fullName evidence="1">30559_t:CDS:1</fullName>
    </submittedName>
</protein>
<evidence type="ECO:0000313" key="1">
    <source>
        <dbReference type="EMBL" id="CAG8792272.1"/>
    </source>
</evidence>
<evidence type="ECO:0000313" key="2">
    <source>
        <dbReference type="Proteomes" id="UP000789920"/>
    </source>
</evidence>
<dbReference type="EMBL" id="CAJVQC010052966">
    <property type="protein sequence ID" value="CAG8792272.1"/>
    <property type="molecule type" value="Genomic_DNA"/>
</dbReference>
<feature type="non-terminal residue" evidence="1">
    <location>
        <position position="529"/>
    </location>
</feature>
<reference evidence="1" key="1">
    <citation type="submission" date="2021-06" db="EMBL/GenBank/DDBJ databases">
        <authorList>
            <person name="Kallberg Y."/>
            <person name="Tangrot J."/>
            <person name="Rosling A."/>
        </authorList>
    </citation>
    <scope>NUCLEOTIDE SEQUENCE</scope>
    <source>
        <strain evidence="1">MA461A</strain>
    </source>
</reference>
<feature type="non-terminal residue" evidence="1">
    <location>
        <position position="1"/>
    </location>
</feature>